<dbReference type="GO" id="GO:0005524">
    <property type="term" value="F:ATP binding"/>
    <property type="evidence" value="ECO:0007669"/>
    <property type="project" value="UniProtKB-KW"/>
</dbReference>
<dbReference type="GO" id="GO:0035556">
    <property type="term" value="P:intracellular signal transduction"/>
    <property type="evidence" value="ECO:0007669"/>
    <property type="project" value="TreeGrafter"/>
</dbReference>
<dbReference type="PANTHER" id="PTHR24346:SF82">
    <property type="entry name" value="KP78A-RELATED"/>
    <property type="match status" value="1"/>
</dbReference>
<keyword evidence="6" id="KW-0067">ATP-binding</keyword>
<dbReference type="InterPro" id="IPR008271">
    <property type="entry name" value="Ser/Thr_kinase_AS"/>
</dbReference>
<dbReference type="GO" id="GO:0005737">
    <property type="term" value="C:cytoplasm"/>
    <property type="evidence" value="ECO:0007669"/>
    <property type="project" value="TreeGrafter"/>
</dbReference>
<dbReference type="AlphaFoldDB" id="A0A165N6C8"/>
<evidence type="ECO:0000256" key="1">
    <source>
        <dbReference type="ARBA" id="ARBA00010791"/>
    </source>
</evidence>
<dbReference type="PROSITE" id="PS00108">
    <property type="entry name" value="PROTEIN_KINASE_ST"/>
    <property type="match status" value="1"/>
</dbReference>
<comment type="similarity">
    <text evidence="1">Belongs to the protein kinase superfamily. CAMK Ser/Thr protein kinase family. NIM1 subfamily.</text>
</comment>
<keyword evidence="5 8" id="KW-0418">Kinase</keyword>
<keyword evidence="3" id="KW-0808">Transferase</keyword>
<reference evidence="8 9" key="1">
    <citation type="journal article" date="2016" name="Mol. Biol. Evol.">
        <title>Comparative Genomics of Early-Diverging Mushroom-Forming Fungi Provides Insights into the Origins of Lignocellulose Decay Capabilities.</title>
        <authorList>
            <person name="Nagy L.G."/>
            <person name="Riley R."/>
            <person name="Tritt A."/>
            <person name="Adam C."/>
            <person name="Daum C."/>
            <person name="Floudas D."/>
            <person name="Sun H."/>
            <person name="Yadav J.S."/>
            <person name="Pangilinan J."/>
            <person name="Larsson K.H."/>
            <person name="Matsuura K."/>
            <person name="Barry K."/>
            <person name="Labutti K."/>
            <person name="Kuo R."/>
            <person name="Ohm R.A."/>
            <person name="Bhattacharya S.S."/>
            <person name="Shirouzu T."/>
            <person name="Yoshinaga Y."/>
            <person name="Martin F.M."/>
            <person name="Grigoriev I.V."/>
            <person name="Hibbett D.S."/>
        </authorList>
    </citation>
    <scope>NUCLEOTIDE SEQUENCE [LARGE SCALE GENOMIC DNA]</scope>
    <source>
        <strain evidence="8 9">L-15889</strain>
    </source>
</reference>
<dbReference type="PANTHER" id="PTHR24346">
    <property type="entry name" value="MAP/MICROTUBULE AFFINITY-REGULATING KINASE"/>
    <property type="match status" value="1"/>
</dbReference>
<sequence>MTYLSMAHHMPDFTGKWIDNGRFELVRLLGAGGCGVVYLAVDHEDEAPASSGAAPLQCAIKIIRKLEGPGFDCQKREVALHHLVSEIPHVLPLYDAWEDEEYIYVVLEYCQSDLYRTIFDRGAYWGDDELVRSVFLQILDAVHACHEKRVFHRDLKPENILCSADGSEVFIADFGLATANQLSTTFGCGSAPYLSPGESIGREFSYQAYSTRRADVWALGVILANMVTGLCPWEKAVTEDPRFCEYLLDDSYLERTLPASRGVIQILKKLFRINPRSRPNLEQLRQSILAVDTFF</sequence>
<evidence type="ECO:0000259" key="7">
    <source>
        <dbReference type="PROSITE" id="PS50011"/>
    </source>
</evidence>
<keyword evidence="2" id="KW-0723">Serine/threonine-protein kinase</keyword>
<proteinExistence type="inferred from homology"/>
<dbReference type="OrthoDB" id="541276at2759"/>
<feature type="non-terminal residue" evidence="8">
    <location>
        <position position="295"/>
    </location>
</feature>
<dbReference type="InterPro" id="IPR000719">
    <property type="entry name" value="Prot_kinase_dom"/>
</dbReference>
<evidence type="ECO:0000256" key="6">
    <source>
        <dbReference type="ARBA" id="ARBA00022840"/>
    </source>
</evidence>
<dbReference type="Proteomes" id="UP000076727">
    <property type="component" value="Unassembled WGS sequence"/>
</dbReference>
<evidence type="ECO:0000256" key="3">
    <source>
        <dbReference type="ARBA" id="ARBA00022679"/>
    </source>
</evidence>
<dbReference type="Gene3D" id="1.10.510.10">
    <property type="entry name" value="Transferase(Phosphotransferase) domain 1"/>
    <property type="match status" value="1"/>
</dbReference>
<keyword evidence="9" id="KW-1185">Reference proteome</keyword>
<dbReference type="SMART" id="SM00220">
    <property type="entry name" value="S_TKc"/>
    <property type="match status" value="1"/>
</dbReference>
<organism evidence="8 9">
    <name type="scientific">Daedalea quercina L-15889</name>
    <dbReference type="NCBI Taxonomy" id="1314783"/>
    <lineage>
        <taxon>Eukaryota</taxon>
        <taxon>Fungi</taxon>
        <taxon>Dikarya</taxon>
        <taxon>Basidiomycota</taxon>
        <taxon>Agaricomycotina</taxon>
        <taxon>Agaricomycetes</taxon>
        <taxon>Polyporales</taxon>
        <taxon>Fomitopsis</taxon>
    </lineage>
</organism>
<evidence type="ECO:0000256" key="2">
    <source>
        <dbReference type="ARBA" id="ARBA00022527"/>
    </source>
</evidence>
<dbReference type="EMBL" id="KV429087">
    <property type="protein sequence ID" value="KZT66574.1"/>
    <property type="molecule type" value="Genomic_DNA"/>
</dbReference>
<dbReference type="STRING" id="1314783.A0A165N6C8"/>
<gene>
    <name evidence="8" type="ORF">DAEQUDRAFT_695437</name>
</gene>
<dbReference type="GO" id="GO:0004674">
    <property type="term" value="F:protein serine/threonine kinase activity"/>
    <property type="evidence" value="ECO:0007669"/>
    <property type="project" value="UniProtKB-KW"/>
</dbReference>
<accession>A0A165N6C8</accession>
<name>A0A165N6C8_9APHY</name>
<feature type="domain" description="Protein kinase" evidence="7">
    <location>
        <begin position="23"/>
        <end position="295"/>
    </location>
</feature>
<evidence type="ECO:0000313" key="9">
    <source>
        <dbReference type="Proteomes" id="UP000076727"/>
    </source>
</evidence>
<evidence type="ECO:0000313" key="8">
    <source>
        <dbReference type="EMBL" id="KZT66574.1"/>
    </source>
</evidence>
<evidence type="ECO:0000256" key="5">
    <source>
        <dbReference type="ARBA" id="ARBA00022777"/>
    </source>
</evidence>
<dbReference type="InterPro" id="IPR011009">
    <property type="entry name" value="Kinase-like_dom_sf"/>
</dbReference>
<dbReference type="Pfam" id="PF00069">
    <property type="entry name" value="Pkinase"/>
    <property type="match status" value="1"/>
</dbReference>
<dbReference type="SUPFAM" id="SSF56112">
    <property type="entry name" value="Protein kinase-like (PK-like)"/>
    <property type="match status" value="1"/>
</dbReference>
<protein>
    <submittedName>
        <fullName evidence="8">Kinase-like protein</fullName>
    </submittedName>
</protein>
<keyword evidence="4" id="KW-0547">Nucleotide-binding</keyword>
<dbReference type="PROSITE" id="PS50011">
    <property type="entry name" value="PROTEIN_KINASE_DOM"/>
    <property type="match status" value="1"/>
</dbReference>
<evidence type="ECO:0000256" key="4">
    <source>
        <dbReference type="ARBA" id="ARBA00022741"/>
    </source>
</evidence>